<keyword evidence="4" id="KW-1185">Reference proteome</keyword>
<name>A0A517L9M1_9PEZI</name>
<reference evidence="3 4" key="1">
    <citation type="submission" date="2019-07" db="EMBL/GenBank/DDBJ databases">
        <title>Finished genome of Venturia effusa.</title>
        <authorList>
            <person name="Young C.A."/>
            <person name="Cox M.P."/>
            <person name="Ganley A.R.D."/>
            <person name="David W.J."/>
        </authorList>
    </citation>
    <scope>NUCLEOTIDE SEQUENCE [LARGE SCALE GENOMIC DNA]</scope>
    <source>
        <strain evidence="4">albino</strain>
    </source>
</reference>
<accession>A0A517L9M1</accession>
<dbReference type="AlphaFoldDB" id="A0A517L9M1"/>
<evidence type="ECO:0000256" key="2">
    <source>
        <dbReference type="SAM" id="SignalP"/>
    </source>
</evidence>
<dbReference type="STRING" id="50376.A0A517L9M1"/>
<evidence type="ECO:0000256" key="1">
    <source>
        <dbReference type="SAM" id="MobiDB-lite"/>
    </source>
</evidence>
<feature type="region of interest" description="Disordered" evidence="1">
    <location>
        <begin position="152"/>
        <end position="172"/>
    </location>
</feature>
<sequence length="259" mass="26180">MKSMTPSLLLAYATLASARFHHQPPNPSSPHADSAASSNITVSRIPCTTSIPSIPVITTTIPIKETTTLTSTTTLEHGYGHGLPAGPPSSAQNSPIVPPKSSTTPWSSPAPPLIHPPSSPSTSSSPIGTPINYGFPPINVTVPVAPVKPVATSASSSPAAHGHGYDMPAPHSNSSIVAPVKPVTAPSNIMVTGLGHAAPTGHPTTVSVVVSSRVSGTPIVPTKSVSPAPFVSGTASLVVSRRSAVVMVMGVIVAFISLF</sequence>
<feature type="compositionally biased region" description="Pro residues" evidence="1">
    <location>
        <begin position="108"/>
        <end position="119"/>
    </location>
</feature>
<feature type="chain" id="PRO_5021847104" evidence="2">
    <location>
        <begin position="19"/>
        <end position="259"/>
    </location>
</feature>
<evidence type="ECO:0000313" key="4">
    <source>
        <dbReference type="Proteomes" id="UP000316270"/>
    </source>
</evidence>
<gene>
    <name evidence="3" type="ORF">FKW77_007724</name>
</gene>
<feature type="signal peptide" evidence="2">
    <location>
        <begin position="1"/>
        <end position="18"/>
    </location>
</feature>
<feature type="region of interest" description="Disordered" evidence="1">
    <location>
        <begin position="73"/>
        <end position="128"/>
    </location>
</feature>
<proteinExistence type="predicted"/>
<dbReference type="EMBL" id="CP042191">
    <property type="protein sequence ID" value="QDS72323.1"/>
    <property type="molecule type" value="Genomic_DNA"/>
</dbReference>
<organism evidence="3 4">
    <name type="scientific">Venturia effusa</name>
    <dbReference type="NCBI Taxonomy" id="50376"/>
    <lineage>
        <taxon>Eukaryota</taxon>
        <taxon>Fungi</taxon>
        <taxon>Dikarya</taxon>
        <taxon>Ascomycota</taxon>
        <taxon>Pezizomycotina</taxon>
        <taxon>Dothideomycetes</taxon>
        <taxon>Pleosporomycetidae</taxon>
        <taxon>Venturiales</taxon>
        <taxon>Venturiaceae</taxon>
        <taxon>Venturia</taxon>
    </lineage>
</organism>
<dbReference type="Proteomes" id="UP000316270">
    <property type="component" value="Chromosome 7"/>
</dbReference>
<protein>
    <submittedName>
        <fullName evidence="3">Uncharacterized protein</fullName>
    </submittedName>
</protein>
<evidence type="ECO:0000313" key="3">
    <source>
        <dbReference type="EMBL" id="QDS72323.1"/>
    </source>
</evidence>
<keyword evidence="2" id="KW-0732">Signal</keyword>